<name>A0ABU6C2P5_9PSED</name>
<dbReference type="InterPro" id="IPR011049">
    <property type="entry name" value="Serralysin-like_metalloprot_C"/>
</dbReference>
<keyword evidence="3" id="KW-0677">Repeat</keyword>
<keyword evidence="7" id="KW-1185">Reference proteome</keyword>
<dbReference type="SUPFAM" id="SSF51120">
    <property type="entry name" value="beta-Roll"/>
    <property type="match status" value="1"/>
</dbReference>
<dbReference type="Proteomes" id="UP001336015">
    <property type="component" value="Unassembled WGS sequence"/>
</dbReference>
<evidence type="ECO:0000256" key="2">
    <source>
        <dbReference type="ARBA" id="ARBA00022525"/>
    </source>
</evidence>
<evidence type="ECO:0000256" key="4">
    <source>
        <dbReference type="SAM" id="MobiDB-lite"/>
    </source>
</evidence>
<feature type="domain" description="Peptidase M10 serralysin C-terminal" evidence="5">
    <location>
        <begin position="46"/>
        <end position="131"/>
    </location>
</feature>
<proteinExistence type="predicted"/>
<dbReference type="Gene3D" id="2.150.10.10">
    <property type="entry name" value="Serralysin-like metalloprotease, C-terminal"/>
    <property type="match status" value="1"/>
</dbReference>
<feature type="region of interest" description="Disordered" evidence="4">
    <location>
        <begin position="1"/>
        <end position="56"/>
    </location>
</feature>
<protein>
    <submittedName>
        <fullName evidence="6">M10 family metallopeptidase C-terminal domain-containing protein</fullName>
    </submittedName>
</protein>
<reference evidence="6 7" key="1">
    <citation type="journal article" date="2023" name="Int J Dairy Technol">
        <title>Genome based analysis of Pseudomonas paracarnis RQ057, a strain responsible for blue discoloration spoilage in processed cheese.</title>
        <authorList>
            <person name="Rodrigues Rd.S."/>
            <person name="Machado S.G."/>
            <person name="de Carvalho A.F."/>
            <person name="Nero L.A."/>
        </authorList>
    </citation>
    <scope>NUCLEOTIDE SEQUENCE [LARGE SCALE GENOMIC DNA]</scope>
    <source>
        <strain evidence="6 7">RQ057</strain>
    </source>
</reference>
<evidence type="ECO:0000256" key="3">
    <source>
        <dbReference type="ARBA" id="ARBA00022737"/>
    </source>
</evidence>
<dbReference type="EMBL" id="JAJGWQ010000024">
    <property type="protein sequence ID" value="MEB3786312.1"/>
    <property type="molecule type" value="Genomic_DNA"/>
</dbReference>
<comment type="subcellular location">
    <subcellularLocation>
        <location evidence="1">Secreted</location>
    </subcellularLocation>
</comment>
<organism evidence="6 7">
    <name type="scientific">Pseudomonas paracarnis</name>
    <dbReference type="NCBI Taxonomy" id="2750625"/>
    <lineage>
        <taxon>Bacteria</taxon>
        <taxon>Pseudomonadati</taxon>
        <taxon>Pseudomonadota</taxon>
        <taxon>Gammaproteobacteria</taxon>
        <taxon>Pseudomonadales</taxon>
        <taxon>Pseudomonadaceae</taxon>
        <taxon>Pseudomonas</taxon>
    </lineage>
</organism>
<dbReference type="InterPro" id="IPR013858">
    <property type="entry name" value="Peptidase_M10B_C"/>
</dbReference>
<evidence type="ECO:0000256" key="1">
    <source>
        <dbReference type="ARBA" id="ARBA00004613"/>
    </source>
</evidence>
<gene>
    <name evidence="6" type="ORF">LLW09_27645</name>
</gene>
<comment type="caution">
    <text evidence="6">The sequence shown here is derived from an EMBL/GenBank/DDBJ whole genome shotgun (WGS) entry which is preliminary data.</text>
</comment>
<evidence type="ECO:0000313" key="6">
    <source>
        <dbReference type="EMBL" id="MEB3786312.1"/>
    </source>
</evidence>
<keyword evidence="2" id="KW-0964">Secreted</keyword>
<dbReference type="Pfam" id="PF08548">
    <property type="entry name" value="Peptidase_M10_C"/>
    <property type="match status" value="1"/>
</dbReference>
<evidence type="ECO:0000313" key="7">
    <source>
        <dbReference type="Proteomes" id="UP001336015"/>
    </source>
</evidence>
<sequence>MTYMSSIQSLPTGGTWTHPENSPPTLRGTDQRERLEARRGEPSVLIGGGGGDQLVGRQGENTFKYEKSTDSLSDDPDTLLNFNPKEDEIDVAGVLKDHNISAINIQPGPPVEVGDVQLTHEFGVSTLTIKVNPEGPNFSIRVDGVNLLPQHINFFHSD</sequence>
<evidence type="ECO:0000259" key="5">
    <source>
        <dbReference type="Pfam" id="PF08548"/>
    </source>
</evidence>
<feature type="compositionally biased region" description="Basic and acidic residues" evidence="4">
    <location>
        <begin position="29"/>
        <end position="41"/>
    </location>
</feature>
<feature type="compositionally biased region" description="Polar residues" evidence="4">
    <location>
        <begin position="1"/>
        <end position="24"/>
    </location>
</feature>
<accession>A0ABU6C2P5</accession>